<dbReference type="EMBL" id="JANPWB010000015">
    <property type="protein sequence ID" value="KAJ1092772.1"/>
    <property type="molecule type" value="Genomic_DNA"/>
</dbReference>
<evidence type="ECO:0000313" key="1">
    <source>
        <dbReference type="EMBL" id="KAJ1092772.1"/>
    </source>
</evidence>
<protein>
    <submittedName>
        <fullName evidence="1">Uncharacterized protein</fullName>
    </submittedName>
</protein>
<gene>
    <name evidence="1" type="ORF">NDU88_005882</name>
</gene>
<evidence type="ECO:0000313" key="2">
    <source>
        <dbReference type="Proteomes" id="UP001066276"/>
    </source>
</evidence>
<dbReference type="Proteomes" id="UP001066276">
    <property type="component" value="Chromosome 11"/>
</dbReference>
<dbReference type="AlphaFoldDB" id="A0AAV7LMJ8"/>
<dbReference type="Gene3D" id="1.20.5.340">
    <property type="match status" value="1"/>
</dbReference>
<name>A0AAV7LMJ8_PLEWA</name>
<keyword evidence="2" id="KW-1185">Reference proteome</keyword>
<reference evidence="1" key="1">
    <citation type="journal article" date="2022" name="bioRxiv">
        <title>Sequencing and chromosome-scale assembly of the giantPleurodeles waltlgenome.</title>
        <authorList>
            <person name="Brown T."/>
            <person name="Elewa A."/>
            <person name="Iarovenko S."/>
            <person name="Subramanian E."/>
            <person name="Araus A.J."/>
            <person name="Petzold A."/>
            <person name="Susuki M."/>
            <person name="Suzuki K.-i.T."/>
            <person name="Hayashi T."/>
            <person name="Toyoda A."/>
            <person name="Oliveira C."/>
            <person name="Osipova E."/>
            <person name="Leigh N.D."/>
            <person name="Simon A."/>
            <person name="Yun M.H."/>
        </authorList>
    </citation>
    <scope>NUCLEOTIDE SEQUENCE</scope>
    <source>
        <strain evidence="1">20211129_DDA</strain>
        <tissue evidence="1">Liver</tissue>
    </source>
</reference>
<accession>A0AAV7LMJ8</accession>
<organism evidence="1 2">
    <name type="scientific">Pleurodeles waltl</name>
    <name type="common">Iberian ribbed newt</name>
    <dbReference type="NCBI Taxonomy" id="8319"/>
    <lineage>
        <taxon>Eukaryota</taxon>
        <taxon>Metazoa</taxon>
        <taxon>Chordata</taxon>
        <taxon>Craniata</taxon>
        <taxon>Vertebrata</taxon>
        <taxon>Euteleostomi</taxon>
        <taxon>Amphibia</taxon>
        <taxon>Batrachia</taxon>
        <taxon>Caudata</taxon>
        <taxon>Salamandroidea</taxon>
        <taxon>Salamandridae</taxon>
        <taxon>Pleurodelinae</taxon>
        <taxon>Pleurodeles</taxon>
    </lineage>
</organism>
<proteinExistence type="predicted"/>
<sequence>MGVASADHAVAEEHSGAIYYTYTAPAATDSFGGVWRGIGGQATAEEPSHAELLAAIQGARVALEGEIETVAVEVNLLRADLRKVSDKVKVAGGTIVDLQTEVGTLRKQMAQVSSTVGKLEERCTLMQILPGNDQTFPEWNVILPLSCTLK</sequence>
<comment type="caution">
    <text evidence="1">The sequence shown here is derived from an EMBL/GenBank/DDBJ whole genome shotgun (WGS) entry which is preliminary data.</text>
</comment>